<dbReference type="EMBL" id="QUBQ01000001">
    <property type="protein sequence ID" value="REK77090.1"/>
    <property type="molecule type" value="Genomic_DNA"/>
</dbReference>
<sequence>MIRDYQTLQRTWFEKGGQRIIQTNGKHRSVKLLEPFLNENKRLTFVFLPPYSPQLKVDE</sequence>
<evidence type="ECO:0000313" key="1">
    <source>
        <dbReference type="EMBL" id="REK77090.1"/>
    </source>
</evidence>
<protein>
    <recommendedName>
        <fullName evidence="3">Tc1-like transposase DDE domain-containing protein</fullName>
    </recommendedName>
</protein>
<name>A0A371PLK5_9BACL</name>
<dbReference type="AlphaFoldDB" id="A0A371PLK5"/>
<accession>A0A371PLK5</accession>
<gene>
    <name evidence="1" type="ORF">DX130_08815</name>
</gene>
<proteinExistence type="predicted"/>
<evidence type="ECO:0000313" key="2">
    <source>
        <dbReference type="Proteomes" id="UP000261905"/>
    </source>
</evidence>
<keyword evidence="2" id="KW-1185">Reference proteome</keyword>
<reference evidence="1 2" key="1">
    <citation type="submission" date="2018-08" db="EMBL/GenBank/DDBJ databases">
        <title>Paenibacillus sp. M4BSY-1, whole genome shotgun sequence.</title>
        <authorList>
            <person name="Tuo L."/>
        </authorList>
    </citation>
    <scope>NUCLEOTIDE SEQUENCE [LARGE SCALE GENOMIC DNA]</scope>
    <source>
        <strain evidence="1 2">M4BSY-1</strain>
    </source>
</reference>
<dbReference type="Proteomes" id="UP000261905">
    <property type="component" value="Unassembled WGS sequence"/>
</dbReference>
<comment type="caution">
    <text evidence="1">The sequence shown here is derived from an EMBL/GenBank/DDBJ whole genome shotgun (WGS) entry which is preliminary data.</text>
</comment>
<organism evidence="1 2">
    <name type="scientific">Paenibacillus paeoniae</name>
    <dbReference type="NCBI Taxonomy" id="2292705"/>
    <lineage>
        <taxon>Bacteria</taxon>
        <taxon>Bacillati</taxon>
        <taxon>Bacillota</taxon>
        <taxon>Bacilli</taxon>
        <taxon>Bacillales</taxon>
        <taxon>Paenibacillaceae</taxon>
        <taxon>Paenibacillus</taxon>
    </lineage>
</organism>
<evidence type="ECO:0008006" key="3">
    <source>
        <dbReference type="Google" id="ProtNLM"/>
    </source>
</evidence>